<reference evidence="3" key="2">
    <citation type="submission" date="2015-01" db="EMBL/GenBank/DDBJ databases">
        <title>Evolutionary Origins and Diversification of the Mycorrhizal Mutualists.</title>
        <authorList>
            <consortium name="DOE Joint Genome Institute"/>
            <consortium name="Mycorrhizal Genomics Consortium"/>
            <person name="Kohler A."/>
            <person name="Kuo A."/>
            <person name="Nagy L.G."/>
            <person name="Floudas D."/>
            <person name="Copeland A."/>
            <person name="Barry K.W."/>
            <person name="Cichocki N."/>
            <person name="Veneault-Fourrey C."/>
            <person name="LaButti K."/>
            <person name="Lindquist E.A."/>
            <person name="Lipzen A."/>
            <person name="Lundell T."/>
            <person name="Morin E."/>
            <person name="Murat C."/>
            <person name="Riley R."/>
            <person name="Ohm R."/>
            <person name="Sun H."/>
            <person name="Tunlid A."/>
            <person name="Henrissat B."/>
            <person name="Grigoriev I.V."/>
            <person name="Hibbett D.S."/>
            <person name="Martin F."/>
        </authorList>
    </citation>
    <scope>NUCLEOTIDE SEQUENCE [LARGE SCALE GENOMIC DNA]</scope>
    <source>
        <strain evidence="3">MAFF 305830</strain>
    </source>
</reference>
<name>A0A0C2XRU9_SERVB</name>
<gene>
    <name evidence="2" type="ORF">M408DRAFT_20845</name>
</gene>
<dbReference type="HOGENOM" id="CLU_674668_0_0_1"/>
<accession>A0A0C2XRU9</accession>
<dbReference type="Proteomes" id="UP000054097">
    <property type="component" value="Unassembled WGS sequence"/>
</dbReference>
<dbReference type="EMBL" id="KN824281">
    <property type="protein sequence ID" value="KIM31607.1"/>
    <property type="molecule type" value="Genomic_DNA"/>
</dbReference>
<evidence type="ECO:0000256" key="1">
    <source>
        <dbReference type="SAM" id="MobiDB-lite"/>
    </source>
</evidence>
<protein>
    <submittedName>
        <fullName evidence="2">Uncharacterized protein</fullName>
    </submittedName>
</protein>
<sequence>MGPTIIAVIFPSAPFQTPLSTWIYSFAHISFSQPSFSPWEKRHDEAVAGSQDLKTEAITWLANRIPLSLESYREMMLLVSELPNLGLGEIPSPNFVAAPWWTIFDLLGRKHIKAARHGRMNSEEMADFDVLMKCYNLTVIHSIVAPRSSNLSKDNLRDPQDEDGKLDPRHIPSFNRPRDTSNSLFFLLWNVPVPSSGNVCELEVAAELARIWRRKSIQMTQNTWMDAFSPSRNYSYRFLAQCVLCFCNSISVWCPNRDEEISLYIGICHNIVGKLCKMDDALVTRTELSHSAHDCEDSWESLSGMHNALKASQSSFIILLRDLTMHLITRQDQRGVPMLWADVAAIATCIDKVLDLPRNHVAGSAISELLCYLKQANKAMPLRTEQDNRDKVGVSKVLDRLQTILERI</sequence>
<evidence type="ECO:0000313" key="3">
    <source>
        <dbReference type="Proteomes" id="UP000054097"/>
    </source>
</evidence>
<feature type="region of interest" description="Disordered" evidence="1">
    <location>
        <begin position="151"/>
        <end position="175"/>
    </location>
</feature>
<organism evidence="2 3">
    <name type="scientific">Serendipita vermifera MAFF 305830</name>
    <dbReference type="NCBI Taxonomy" id="933852"/>
    <lineage>
        <taxon>Eukaryota</taxon>
        <taxon>Fungi</taxon>
        <taxon>Dikarya</taxon>
        <taxon>Basidiomycota</taxon>
        <taxon>Agaricomycotina</taxon>
        <taxon>Agaricomycetes</taxon>
        <taxon>Sebacinales</taxon>
        <taxon>Serendipitaceae</taxon>
        <taxon>Serendipita</taxon>
    </lineage>
</organism>
<reference evidence="2 3" key="1">
    <citation type="submission" date="2014-04" db="EMBL/GenBank/DDBJ databases">
        <authorList>
            <consortium name="DOE Joint Genome Institute"/>
            <person name="Kuo A."/>
            <person name="Zuccaro A."/>
            <person name="Kohler A."/>
            <person name="Nagy L.G."/>
            <person name="Floudas D."/>
            <person name="Copeland A."/>
            <person name="Barry K.W."/>
            <person name="Cichocki N."/>
            <person name="Veneault-Fourrey C."/>
            <person name="LaButti K."/>
            <person name="Lindquist E.A."/>
            <person name="Lipzen A."/>
            <person name="Lundell T."/>
            <person name="Morin E."/>
            <person name="Murat C."/>
            <person name="Sun H."/>
            <person name="Tunlid A."/>
            <person name="Henrissat B."/>
            <person name="Grigoriev I.V."/>
            <person name="Hibbett D.S."/>
            <person name="Martin F."/>
            <person name="Nordberg H.P."/>
            <person name="Cantor M.N."/>
            <person name="Hua S.X."/>
        </authorList>
    </citation>
    <scope>NUCLEOTIDE SEQUENCE [LARGE SCALE GENOMIC DNA]</scope>
    <source>
        <strain evidence="2 3">MAFF 305830</strain>
    </source>
</reference>
<dbReference type="AlphaFoldDB" id="A0A0C2XRU9"/>
<evidence type="ECO:0000313" key="2">
    <source>
        <dbReference type="EMBL" id="KIM31607.1"/>
    </source>
</evidence>
<feature type="compositionally biased region" description="Basic and acidic residues" evidence="1">
    <location>
        <begin position="154"/>
        <end position="170"/>
    </location>
</feature>
<keyword evidence="3" id="KW-1185">Reference proteome</keyword>
<proteinExistence type="predicted"/>